<dbReference type="EMBL" id="JAUIZM010000001">
    <property type="protein sequence ID" value="KAK1404409.1"/>
    <property type="molecule type" value="Genomic_DNA"/>
</dbReference>
<evidence type="ECO:0000259" key="2">
    <source>
        <dbReference type="Pfam" id="PF23324"/>
    </source>
</evidence>
<dbReference type="InterPro" id="IPR055513">
    <property type="entry name" value="DUF7086"/>
</dbReference>
<evidence type="ECO:0000313" key="4">
    <source>
        <dbReference type="Proteomes" id="UP001237642"/>
    </source>
</evidence>
<reference evidence="3" key="2">
    <citation type="submission" date="2023-05" db="EMBL/GenBank/DDBJ databases">
        <authorList>
            <person name="Schelkunov M.I."/>
        </authorList>
    </citation>
    <scope>NUCLEOTIDE SEQUENCE</scope>
    <source>
        <strain evidence="3">Hsosn_3</strain>
        <tissue evidence="3">Leaf</tissue>
    </source>
</reference>
<name>A0AAD8JHK9_9APIA</name>
<comment type="caution">
    <text evidence="3">The sequence shown here is derived from an EMBL/GenBank/DDBJ whole genome shotgun (WGS) entry which is preliminary data.</text>
</comment>
<evidence type="ECO:0000313" key="3">
    <source>
        <dbReference type="EMBL" id="KAK1404409.1"/>
    </source>
</evidence>
<dbReference type="Proteomes" id="UP001237642">
    <property type="component" value="Unassembled WGS sequence"/>
</dbReference>
<feature type="region of interest" description="Disordered" evidence="1">
    <location>
        <begin position="27"/>
        <end position="49"/>
    </location>
</feature>
<keyword evidence="4" id="KW-1185">Reference proteome</keyword>
<dbReference type="PANTHER" id="PTHR34272">
    <property type="entry name" value="EXPRESSED PROTEIN"/>
    <property type="match status" value="1"/>
</dbReference>
<dbReference type="Pfam" id="PF23324">
    <property type="entry name" value="DUF7086"/>
    <property type="match status" value="1"/>
</dbReference>
<proteinExistence type="predicted"/>
<gene>
    <name evidence="3" type="ORF">POM88_004014</name>
</gene>
<dbReference type="AlphaFoldDB" id="A0AAD8JHK9"/>
<sequence>MLRRQGRLPLGLKNSLLDLPDTIPSTPEISLSRSGPLRNPVVDSSMGQNEEMPVRNIQPLKTPSIDPLFEWASNVKCKVNKLATLTTDKIGLQVKCMECRKSYKVWLDLHTGLRNVVDFVQASRSYEVPIPSLTEMPRQCRECHKISILEPVHAKKKRNLNWLGLLLAHELGSLSYDQLVYYCRHRGLPWHKCIKPQLVRLCFRDLVHQLGLKPISPP</sequence>
<protein>
    <recommendedName>
        <fullName evidence="2">DUF7086 domain-containing protein</fullName>
    </recommendedName>
</protein>
<accession>A0AAD8JHK9</accession>
<organism evidence="3 4">
    <name type="scientific">Heracleum sosnowskyi</name>
    <dbReference type="NCBI Taxonomy" id="360622"/>
    <lineage>
        <taxon>Eukaryota</taxon>
        <taxon>Viridiplantae</taxon>
        <taxon>Streptophyta</taxon>
        <taxon>Embryophyta</taxon>
        <taxon>Tracheophyta</taxon>
        <taxon>Spermatophyta</taxon>
        <taxon>Magnoliopsida</taxon>
        <taxon>eudicotyledons</taxon>
        <taxon>Gunneridae</taxon>
        <taxon>Pentapetalae</taxon>
        <taxon>asterids</taxon>
        <taxon>campanulids</taxon>
        <taxon>Apiales</taxon>
        <taxon>Apiaceae</taxon>
        <taxon>Apioideae</taxon>
        <taxon>apioid superclade</taxon>
        <taxon>Tordylieae</taxon>
        <taxon>Tordyliinae</taxon>
        <taxon>Heracleum</taxon>
    </lineage>
</organism>
<reference evidence="3" key="1">
    <citation type="submission" date="2023-02" db="EMBL/GenBank/DDBJ databases">
        <title>Genome of toxic invasive species Heracleum sosnowskyi carries increased number of genes despite the absence of recent whole-genome duplications.</title>
        <authorList>
            <person name="Schelkunov M."/>
            <person name="Shtratnikova V."/>
            <person name="Makarenko M."/>
            <person name="Klepikova A."/>
            <person name="Omelchenko D."/>
            <person name="Novikova G."/>
            <person name="Obukhova E."/>
            <person name="Bogdanov V."/>
            <person name="Penin A."/>
            <person name="Logacheva M."/>
        </authorList>
    </citation>
    <scope>NUCLEOTIDE SEQUENCE</scope>
    <source>
        <strain evidence="3">Hsosn_3</strain>
        <tissue evidence="3">Leaf</tissue>
    </source>
</reference>
<evidence type="ECO:0000256" key="1">
    <source>
        <dbReference type="SAM" id="MobiDB-lite"/>
    </source>
</evidence>
<feature type="domain" description="DUF7086" evidence="2">
    <location>
        <begin position="81"/>
        <end position="210"/>
    </location>
</feature>
<dbReference type="PANTHER" id="PTHR34272:SF1">
    <property type="entry name" value="EXPRESSED PROTEIN"/>
    <property type="match status" value="1"/>
</dbReference>